<reference evidence="2 3" key="1">
    <citation type="submission" date="2015-09" db="EMBL/GenBank/DDBJ databases">
        <authorList>
            <consortium name="Swine Surveillance"/>
        </authorList>
    </citation>
    <scope>NUCLEOTIDE SEQUENCE [LARGE SCALE GENOMIC DNA]</scope>
    <source>
        <strain evidence="2 3">CECT 7648</strain>
    </source>
</reference>
<sequence length="70" mass="7359">MISFLELIKLLAMLVLFGALVRAGYGAVSVSPEFGDGTLNAGPQVRPALIWAGCALGVFVLSGLLQKRIK</sequence>
<dbReference type="EMBL" id="CYSE01000006">
    <property type="protein sequence ID" value="CUH80894.1"/>
    <property type="molecule type" value="Genomic_DNA"/>
</dbReference>
<gene>
    <name evidence="2" type="ORF">TRN7648_03219</name>
</gene>
<name>A0A0P1GG81_9RHOB</name>
<dbReference type="RefSeq" id="WP_058248675.1">
    <property type="nucleotide sequence ID" value="NZ_CYSE01000006.1"/>
</dbReference>
<keyword evidence="1" id="KW-0812">Transmembrane</keyword>
<keyword evidence="1" id="KW-1133">Transmembrane helix</keyword>
<accession>A0A0P1GG81</accession>
<dbReference type="AlphaFoldDB" id="A0A0P1GG81"/>
<evidence type="ECO:0000256" key="1">
    <source>
        <dbReference type="SAM" id="Phobius"/>
    </source>
</evidence>
<evidence type="ECO:0000313" key="3">
    <source>
        <dbReference type="Proteomes" id="UP000054935"/>
    </source>
</evidence>
<keyword evidence="1" id="KW-0472">Membrane</keyword>
<dbReference type="STRING" id="441103.TRN7648_03219"/>
<organism evidence="2 3">
    <name type="scientific">Tropicibacter naphthalenivorans</name>
    <dbReference type="NCBI Taxonomy" id="441103"/>
    <lineage>
        <taxon>Bacteria</taxon>
        <taxon>Pseudomonadati</taxon>
        <taxon>Pseudomonadota</taxon>
        <taxon>Alphaproteobacteria</taxon>
        <taxon>Rhodobacterales</taxon>
        <taxon>Roseobacteraceae</taxon>
        <taxon>Tropicibacter</taxon>
    </lineage>
</organism>
<protein>
    <submittedName>
        <fullName evidence="2">Uncharacterized protein</fullName>
    </submittedName>
</protein>
<evidence type="ECO:0000313" key="2">
    <source>
        <dbReference type="EMBL" id="CUH80894.1"/>
    </source>
</evidence>
<keyword evidence="3" id="KW-1185">Reference proteome</keyword>
<dbReference type="Proteomes" id="UP000054935">
    <property type="component" value="Unassembled WGS sequence"/>
</dbReference>
<feature type="transmembrane region" description="Helical" evidence="1">
    <location>
        <begin position="45"/>
        <end position="65"/>
    </location>
</feature>
<proteinExistence type="predicted"/>